<keyword evidence="1" id="KW-0175">Coiled coil</keyword>
<evidence type="ECO:0000313" key="2">
    <source>
        <dbReference type="EMBL" id="MPM83112.1"/>
    </source>
</evidence>
<evidence type="ECO:0008006" key="3">
    <source>
        <dbReference type="Google" id="ProtNLM"/>
    </source>
</evidence>
<accession>A0A645D2Z3</accession>
<dbReference type="AlphaFoldDB" id="A0A645D2Z3"/>
<feature type="coiled-coil region" evidence="1">
    <location>
        <begin position="2"/>
        <end position="60"/>
    </location>
</feature>
<dbReference type="EMBL" id="VSSQ01031995">
    <property type="protein sequence ID" value="MPM83112.1"/>
    <property type="molecule type" value="Genomic_DNA"/>
</dbReference>
<gene>
    <name evidence="2" type="ORF">SDC9_130175</name>
</gene>
<name>A0A645D2Z3_9ZZZZ</name>
<protein>
    <recommendedName>
        <fullName evidence="3">Gliding motility protein GldL</fullName>
    </recommendedName>
</protein>
<evidence type="ECO:0000256" key="1">
    <source>
        <dbReference type="SAM" id="Coils"/>
    </source>
</evidence>
<proteinExistence type="predicted"/>
<organism evidence="2">
    <name type="scientific">bioreactor metagenome</name>
    <dbReference type="NCBI Taxonomy" id="1076179"/>
    <lineage>
        <taxon>unclassified sequences</taxon>
        <taxon>metagenomes</taxon>
        <taxon>ecological metagenomes</taxon>
    </lineage>
</organism>
<sequence length="74" mass="7996">MNAVYELQLQGANSQVEKANAMQESLGAFVENVNQTMGALNSYKDQANVLSKNLAALNTVYGNMLSAMNVNINK</sequence>
<comment type="caution">
    <text evidence="2">The sequence shown here is derived from an EMBL/GenBank/DDBJ whole genome shotgun (WGS) entry which is preliminary data.</text>
</comment>
<reference evidence="2" key="1">
    <citation type="submission" date="2019-08" db="EMBL/GenBank/DDBJ databases">
        <authorList>
            <person name="Kucharzyk K."/>
            <person name="Murdoch R.W."/>
            <person name="Higgins S."/>
            <person name="Loffler F."/>
        </authorList>
    </citation>
    <scope>NUCLEOTIDE SEQUENCE</scope>
</reference>